<keyword evidence="2" id="KW-1185">Reference proteome</keyword>
<reference evidence="1 2" key="2">
    <citation type="journal article" date="2011" name="Stand. Genomic Sci.">
        <title>Complete genome sequence of Leadbetterella byssophila type strain (4M15).</title>
        <authorList>
            <person name="Abt B."/>
            <person name="Teshima H."/>
            <person name="Lucas S."/>
            <person name="Lapidus A."/>
            <person name="Del Rio T.G."/>
            <person name="Nolan M."/>
            <person name="Tice H."/>
            <person name="Cheng J.F."/>
            <person name="Pitluck S."/>
            <person name="Liolios K."/>
            <person name="Pagani I."/>
            <person name="Ivanova N."/>
            <person name="Mavromatis K."/>
            <person name="Pati A."/>
            <person name="Tapia R."/>
            <person name="Han C."/>
            <person name="Goodwin L."/>
            <person name="Chen A."/>
            <person name="Palaniappan K."/>
            <person name="Land M."/>
            <person name="Hauser L."/>
            <person name="Chang Y.J."/>
            <person name="Jeffries C.D."/>
            <person name="Rohde M."/>
            <person name="Goker M."/>
            <person name="Tindall B.J."/>
            <person name="Detter J.C."/>
            <person name="Woyke T."/>
            <person name="Bristow J."/>
            <person name="Eisen J.A."/>
            <person name="Markowitz V."/>
            <person name="Hugenholtz P."/>
            <person name="Klenk H.P."/>
            <person name="Kyrpides N.C."/>
        </authorList>
    </citation>
    <scope>NUCLEOTIDE SEQUENCE [LARGE SCALE GENOMIC DNA]</scope>
    <source>
        <strain evidence="2">DSM 17132 / JCM 16389 / KACC 11308 / NBRC 106382 / 4M15</strain>
    </source>
</reference>
<sequence>MKHLYEYAVIRVVPRVEREEFFNVGIILYCKALRFLQVKWEVDPNKFKGFCKGMDWQDLQDYLQTFERIAEGEGPIGQFPLAERFRWLTATRSTVVQTSKIHPGLTCDPAAKIQHLMQELVLP</sequence>
<protein>
    <recommendedName>
        <fullName evidence="3">DUF3037 domain-containing protein</fullName>
    </recommendedName>
</protein>
<dbReference type="KEGG" id="lby:Lbys_1906"/>
<dbReference type="Proteomes" id="UP000007435">
    <property type="component" value="Chromosome"/>
</dbReference>
<dbReference type="EMBL" id="CP002305">
    <property type="protein sequence ID" value="ADQ17608.1"/>
    <property type="molecule type" value="Genomic_DNA"/>
</dbReference>
<dbReference type="InterPro" id="IPR021398">
    <property type="entry name" value="DUF3037"/>
</dbReference>
<accession>E4RRS1</accession>
<evidence type="ECO:0000313" key="1">
    <source>
        <dbReference type="EMBL" id="ADQ17608.1"/>
    </source>
</evidence>
<name>E4RRS1_LEAB4</name>
<dbReference type="AlphaFoldDB" id="E4RRS1"/>
<organism evidence="1 2">
    <name type="scientific">Leadbetterella byssophila (strain DSM 17132 / JCM 16389 / KACC 11308 / NBRC 106382 / 4M15)</name>
    <dbReference type="NCBI Taxonomy" id="649349"/>
    <lineage>
        <taxon>Bacteria</taxon>
        <taxon>Pseudomonadati</taxon>
        <taxon>Bacteroidota</taxon>
        <taxon>Cytophagia</taxon>
        <taxon>Cytophagales</taxon>
        <taxon>Leadbetterellaceae</taxon>
        <taxon>Leadbetterella</taxon>
    </lineage>
</organism>
<gene>
    <name evidence="1" type="ordered locus">Lbys_1906</name>
</gene>
<evidence type="ECO:0008006" key="3">
    <source>
        <dbReference type="Google" id="ProtNLM"/>
    </source>
</evidence>
<dbReference type="RefSeq" id="WP_013408656.1">
    <property type="nucleotide sequence ID" value="NC_014655.1"/>
</dbReference>
<reference key="1">
    <citation type="submission" date="2010-11" db="EMBL/GenBank/DDBJ databases">
        <title>The complete genome of Leadbetterella byssophila DSM 17132.</title>
        <authorList>
            <consortium name="US DOE Joint Genome Institute (JGI-PGF)"/>
            <person name="Lucas S."/>
            <person name="Copeland A."/>
            <person name="Lapidus A."/>
            <person name="Glavina del Rio T."/>
            <person name="Dalin E."/>
            <person name="Tice H."/>
            <person name="Bruce D."/>
            <person name="Goodwin L."/>
            <person name="Pitluck S."/>
            <person name="Kyrpides N."/>
            <person name="Mavromatis K."/>
            <person name="Ivanova N."/>
            <person name="Teshima H."/>
            <person name="Brettin T."/>
            <person name="Detter J.C."/>
            <person name="Han C."/>
            <person name="Tapia R."/>
            <person name="Land M."/>
            <person name="Hauser L."/>
            <person name="Markowitz V."/>
            <person name="Cheng J.-F."/>
            <person name="Hugenholtz P."/>
            <person name="Woyke T."/>
            <person name="Wu D."/>
            <person name="Tindall B."/>
            <person name="Pomrenke H.G."/>
            <person name="Brambilla E."/>
            <person name="Klenk H.-P."/>
            <person name="Eisen J.A."/>
        </authorList>
    </citation>
    <scope>NUCLEOTIDE SEQUENCE [LARGE SCALE GENOMIC DNA]</scope>
    <source>
        <strain>DSM 17132</strain>
    </source>
</reference>
<dbReference type="Pfam" id="PF11236">
    <property type="entry name" value="DUF3037"/>
    <property type="match status" value="1"/>
</dbReference>
<dbReference type="eggNOG" id="ENOG5032SI8">
    <property type="taxonomic scope" value="Bacteria"/>
</dbReference>
<dbReference type="STRING" id="649349.Lbys_1906"/>
<proteinExistence type="predicted"/>
<dbReference type="OrthoDB" id="9803207at2"/>
<evidence type="ECO:0000313" key="2">
    <source>
        <dbReference type="Proteomes" id="UP000007435"/>
    </source>
</evidence>
<dbReference type="HOGENOM" id="CLU_138456_0_0_10"/>